<reference evidence="12" key="2">
    <citation type="journal article" date="2021" name="PeerJ">
        <title>Extensive microbial diversity within the chicken gut microbiome revealed by metagenomics and culture.</title>
        <authorList>
            <person name="Gilroy R."/>
            <person name="Ravi A."/>
            <person name="Getino M."/>
            <person name="Pursley I."/>
            <person name="Horton D.L."/>
            <person name="Alikhan N.F."/>
            <person name="Baker D."/>
            <person name="Gharbi K."/>
            <person name="Hall N."/>
            <person name="Watson M."/>
            <person name="Adriaenssens E.M."/>
            <person name="Foster-Nyarko E."/>
            <person name="Jarju S."/>
            <person name="Secka A."/>
            <person name="Antonio M."/>
            <person name="Oren A."/>
            <person name="Chaudhuri R.R."/>
            <person name="La Ragione R."/>
            <person name="Hildebrand F."/>
            <person name="Pallen M.J."/>
        </authorList>
    </citation>
    <scope>NUCLEOTIDE SEQUENCE</scope>
    <source>
        <strain evidence="12">D3-1215</strain>
    </source>
</reference>
<comment type="similarity">
    <text evidence="2 9 10">Belongs to the RecF family.</text>
</comment>
<dbReference type="Proteomes" id="UP000823637">
    <property type="component" value="Unassembled WGS sequence"/>
</dbReference>
<dbReference type="EMBL" id="JADIMR010000031">
    <property type="protein sequence ID" value="MBO8446533.1"/>
    <property type="molecule type" value="Genomic_DNA"/>
</dbReference>
<evidence type="ECO:0000256" key="6">
    <source>
        <dbReference type="ARBA" id="ARBA00022741"/>
    </source>
</evidence>
<keyword evidence="9 10" id="KW-0234">DNA repair</keyword>
<proteinExistence type="inferred from homology"/>
<evidence type="ECO:0000256" key="3">
    <source>
        <dbReference type="ARBA" id="ARBA00020170"/>
    </source>
</evidence>
<name>A0A9D9EFE9_9BACT</name>
<comment type="function">
    <text evidence="9 10">The RecF protein is involved in DNA metabolism; it is required for DNA replication and normal SOS inducibility. RecF binds preferentially to single-stranded, linear DNA. It also seems to bind ATP.</text>
</comment>
<protein>
    <recommendedName>
        <fullName evidence="3 9">DNA replication and repair protein RecF</fullName>
    </recommendedName>
</protein>
<dbReference type="InterPro" id="IPR042174">
    <property type="entry name" value="RecF_2"/>
</dbReference>
<dbReference type="HAMAP" id="MF_00365">
    <property type="entry name" value="RecF"/>
    <property type="match status" value="1"/>
</dbReference>
<keyword evidence="7 9" id="KW-0067">ATP-binding</keyword>
<dbReference type="GO" id="GO:0006260">
    <property type="term" value="P:DNA replication"/>
    <property type="evidence" value="ECO:0007669"/>
    <property type="project" value="UniProtKB-UniRule"/>
</dbReference>
<dbReference type="Pfam" id="PF02463">
    <property type="entry name" value="SMC_N"/>
    <property type="match status" value="1"/>
</dbReference>
<dbReference type="Gene3D" id="3.40.50.300">
    <property type="entry name" value="P-loop containing nucleotide triphosphate hydrolases"/>
    <property type="match status" value="1"/>
</dbReference>
<dbReference type="NCBIfam" id="TIGR00611">
    <property type="entry name" value="recf"/>
    <property type="match status" value="1"/>
</dbReference>
<dbReference type="Gene3D" id="1.20.1050.90">
    <property type="entry name" value="RecF/RecN/SMC, N-terminal domain"/>
    <property type="match status" value="1"/>
</dbReference>
<evidence type="ECO:0000256" key="2">
    <source>
        <dbReference type="ARBA" id="ARBA00008016"/>
    </source>
</evidence>
<feature type="binding site" evidence="9">
    <location>
        <begin position="30"/>
        <end position="37"/>
    </location>
    <ligand>
        <name>ATP</name>
        <dbReference type="ChEBI" id="CHEBI:30616"/>
    </ligand>
</feature>
<dbReference type="GO" id="GO:0006302">
    <property type="term" value="P:double-strand break repair"/>
    <property type="evidence" value="ECO:0007669"/>
    <property type="project" value="TreeGrafter"/>
</dbReference>
<dbReference type="AlphaFoldDB" id="A0A9D9EFE9"/>
<sequence>MYLDTISILNYKNIASADMAFSPRLNCFIGDNGAGKTNILDAVYFLCCCKSRTNPTDRDNIRHDEEFFMLQGNFVRGGVKEQVSAGLKRGRHKSFKRNGKEYPKLQLHIGLLPAVMVSPDDIVLINDGSDERRKFADGVVSQYDARYLDSLLRYNRLLAQRNSMLKDDCRDEELFDVCEMQMGDLAEAIFNGRRHFIENLIPVFQHYYEAICNGREQVGIKYRSHIADGPLASQLQSVRERDRIIGFTTKGTHKDELEMFLDGYPLKKNSSQGQGKSFLIALKLAQYEILKSTAGVKPVLLLDDIFDKLDASRVEKIIKIVSGDNFGQIFITDTNREHVDLLLKDSGTDYSLFKVSEGNVSKMP</sequence>
<evidence type="ECO:0000313" key="13">
    <source>
        <dbReference type="Proteomes" id="UP000823637"/>
    </source>
</evidence>
<comment type="subcellular location">
    <subcellularLocation>
        <location evidence="1 9 10">Cytoplasm</location>
    </subcellularLocation>
</comment>
<dbReference type="InterPro" id="IPR003395">
    <property type="entry name" value="RecF/RecN/SMC_N"/>
</dbReference>
<dbReference type="GO" id="GO:0009432">
    <property type="term" value="P:SOS response"/>
    <property type="evidence" value="ECO:0007669"/>
    <property type="project" value="UniProtKB-UniRule"/>
</dbReference>
<reference evidence="12" key="1">
    <citation type="submission" date="2020-10" db="EMBL/GenBank/DDBJ databases">
        <authorList>
            <person name="Gilroy R."/>
        </authorList>
    </citation>
    <scope>NUCLEOTIDE SEQUENCE</scope>
    <source>
        <strain evidence="12">D3-1215</strain>
    </source>
</reference>
<evidence type="ECO:0000313" key="12">
    <source>
        <dbReference type="EMBL" id="MBO8446533.1"/>
    </source>
</evidence>
<dbReference type="GO" id="GO:0005524">
    <property type="term" value="F:ATP binding"/>
    <property type="evidence" value="ECO:0007669"/>
    <property type="project" value="UniProtKB-UniRule"/>
</dbReference>
<dbReference type="InterPro" id="IPR027417">
    <property type="entry name" value="P-loop_NTPase"/>
</dbReference>
<dbReference type="PROSITE" id="PS00618">
    <property type="entry name" value="RECF_2"/>
    <property type="match status" value="1"/>
</dbReference>
<evidence type="ECO:0000259" key="11">
    <source>
        <dbReference type="Pfam" id="PF02463"/>
    </source>
</evidence>
<dbReference type="InterPro" id="IPR001238">
    <property type="entry name" value="DNA-binding_RecF"/>
</dbReference>
<organism evidence="12 13">
    <name type="scientific">Candidatus Enterocola intestinipullorum</name>
    <dbReference type="NCBI Taxonomy" id="2840783"/>
    <lineage>
        <taxon>Bacteria</taxon>
        <taxon>Pseudomonadati</taxon>
        <taxon>Bacteroidota</taxon>
        <taxon>Bacteroidia</taxon>
        <taxon>Bacteroidales</taxon>
        <taxon>Candidatus Enterocola</taxon>
    </lineage>
</organism>
<keyword evidence="6 9" id="KW-0547">Nucleotide-binding</keyword>
<dbReference type="InterPro" id="IPR018078">
    <property type="entry name" value="DNA-binding_RecF_CS"/>
</dbReference>
<dbReference type="GO" id="GO:0000731">
    <property type="term" value="P:DNA synthesis involved in DNA repair"/>
    <property type="evidence" value="ECO:0007669"/>
    <property type="project" value="TreeGrafter"/>
</dbReference>
<dbReference type="SUPFAM" id="SSF52540">
    <property type="entry name" value="P-loop containing nucleoside triphosphate hydrolases"/>
    <property type="match status" value="1"/>
</dbReference>
<dbReference type="GO" id="GO:0003697">
    <property type="term" value="F:single-stranded DNA binding"/>
    <property type="evidence" value="ECO:0007669"/>
    <property type="project" value="UniProtKB-UniRule"/>
</dbReference>
<dbReference type="PANTHER" id="PTHR32182:SF0">
    <property type="entry name" value="DNA REPLICATION AND REPAIR PROTEIN RECF"/>
    <property type="match status" value="1"/>
</dbReference>
<feature type="domain" description="RecF/RecN/SMC N-terminal" evidence="11">
    <location>
        <begin position="2"/>
        <end position="339"/>
    </location>
</feature>
<keyword evidence="4 9" id="KW-0963">Cytoplasm</keyword>
<dbReference type="GO" id="GO:0005737">
    <property type="term" value="C:cytoplasm"/>
    <property type="evidence" value="ECO:0007669"/>
    <property type="project" value="UniProtKB-SubCell"/>
</dbReference>
<keyword evidence="5 9" id="KW-0235">DNA replication</keyword>
<gene>
    <name evidence="9 12" type="primary">recF</name>
    <name evidence="12" type="ORF">IAC32_02150</name>
</gene>
<accession>A0A9D9EFE9</accession>
<evidence type="ECO:0000256" key="8">
    <source>
        <dbReference type="ARBA" id="ARBA00023125"/>
    </source>
</evidence>
<comment type="caution">
    <text evidence="12">The sequence shown here is derived from an EMBL/GenBank/DDBJ whole genome shotgun (WGS) entry which is preliminary data.</text>
</comment>
<evidence type="ECO:0000256" key="7">
    <source>
        <dbReference type="ARBA" id="ARBA00022840"/>
    </source>
</evidence>
<keyword evidence="9 10" id="KW-0227">DNA damage</keyword>
<keyword evidence="8 9" id="KW-0238">DNA-binding</keyword>
<evidence type="ECO:0000256" key="9">
    <source>
        <dbReference type="HAMAP-Rule" id="MF_00365"/>
    </source>
</evidence>
<evidence type="ECO:0000256" key="5">
    <source>
        <dbReference type="ARBA" id="ARBA00022705"/>
    </source>
</evidence>
<evidence type="ECO:0000256" key="1">
    <source>
        <dbReference type="ARBA" id="ARBA00004496"/>
    </source>
</evidence>
<evidence type="ECO:0000256" key="10">
    <source>
        <dbReference type="RuleBase" id="RU000578"/>
    </source>
</evidence>
<evidence type="ECO:0000256" key="4">
    <source>
        <dbReference type="ARBA" id="ARBA00022490"/>
    </source>
</evidence>
<keyword evidence="9 10" id="KW-0742">SOS response</keyword>
<dbReference type="PANTHER" id="PTHR32182">
    <property type="entry name" value="DNA REPLICATION AND REPAIR PROTEIN RECF"/>
    <property type="match status" value="1"/>
</dbReference>